<dbReference type="EMBL" id="FNQM01000001">
    <property type="protein sequence ID" value="SDZ73391.1"/>
    <property type="molecule type" value="Genomic_DNA"/>
</dbReference>
<dbReference type="Proteomes" id="UP000198703">
    <property type="component" value="Unassembled WGS sequence"/>
</dbReference>
<dbReference type="STRING" id="89524.SAMN05444370_10142"/>
<dbReference type="InterPro" id="IPR036737">
    <property type="entry name" value="OmpA-like_sf"/>
</dbReference>
<dbReference type="AlphaFoldDB" id="A0A1H3VFE6"/>
<evidence type="ECO:0000256" key="1">
    <source>
        <dbReference type="SAM" id="Phobius"/>
    </source>
</evidence>
<proteinExistence type="predicted"/>
<evidence type="ECO:0000313" key="3">
    <source>
        <dbReference type="Proteomes" id="UP000198703"/>
    </source>
</evidence>
<dbReference type="Gene3D" id="3.30.1330.60">
    <property type="entry name" value="OmpA-like domain"/>
    <property type="match status" value="1"/>
</dbReference>
<dbReference type="OrthoDB" id="9805504at2"/>
<protein>
    <submittedName>
        <fullName evidence="2">OmpA family protein</fullName>
    </submittedName>
</protein>
<name>A0A1H3VFE6_9RHOB</name>
<feature type="transmembrane region" description="Helical" evidence="1">
    <location>
        <begin position="15"/>
        <end position="38"/>
    </location>
</feature>
<accession>A0A1H3VFE6</accession>
<reference evidence="2 3" key="1">
    <citation type="submission" date="2016-10" db="EMBL/GenBank/DDBJ databases">
        <authorList>
            <person name="de Groot N.N."/>
        </authorList>
    </citation>
    <scope>NUCLEOTIDE SEQUENCE [LARGE SCALE GENOMIC DNA]</scope>
    <source>
        <strain evidence="2 3">DSM 15345</strain>
    </source>
</reference>
<evidence type="ECO:0000313" key="2">
    <source>
        <dbReference type="EMBL" id="SDZ73391.1"/>
    </source>
</evidence>
<dbReference type="RefSeq" id="WP_093247486.1">
    <property type="nucleotide sequence ID" value="NZ_FNQM01000001.1"/>
</dbReference>
<keyword evidence="3" id="KW-1185">Reference proteome</keyword>
<organism evidence="2 3">
    <name type="scientific">Rubrimonas cliftonensis</name>
    <dbReference type="NCBI Taxonomy" id="89524"/>
    <lineage>
        <taxon>Bacteria</taxon>
        <taxon>Pseudomonadati</taxon>
        <taxon>Pseudomonadota</taxon>
        <taxon>Alphaproteobacteria</taxon>
        <taxon>Rhodobacterales</taxon>
        <taxon>Paracoccaceae</taxon>
        <taxon>Rubrimonas</taxon>
    </lineage>
</organism>
<sequence length="591" mass="59983">MIGASSLRRGPERGVVLGLAIAEVFMLAVFVLLLVVAISEKGKLSAEQALEAERARSGDDPLAALAPAAREAVAQAARDGRLAAALASPLDRGTFEALNAWLGAVGAEAAADALERLRSGAALYSPQRGERIVADPDALALLKAASGLPKGGVAELARVAQALSEGAAVTPPGPAAEIARKLADVPAWALDRLSEPDALLRAAEGLATEATVGRDRIQPLLGALIAAAGPEAALDWLKAGAATAADPDILDAIAGAQVLPGGGAQLAQTARALAGGAALAPPGPAARIVEQLDRTPPALLEALARPDALNRAAALLAREDTQREAEAGRLLEALVDAAGEDAALEWLAAGAAMDRATRETALAAAGAGTLGETLALHRLALEFGAERVENAVRAGETAQSRLEAALSAARRDVVAEVEAAVGATVAAGGGAIDRATGAITFGEATAFASQEAAVGPAQSALLRDLCTPWLSALCRVGDVIDEARIEGHASSEWEGAPDGATAYRLNLDLSQRRAYAVLEACLAFTGDTALGRWARSRLVAVGHSSSRPILDPATGIEDAPRSRRVVFRATINRDALLSGEGSRASAPPDCG</sequence>
<keyword evidence="1" id="KW-0812">Transmembrane</keyword>
<dbReference type="SUPFAM" id="SSF103088">
    <property type="entry name" value="OmpA-like"/>
    <property type="match status" value="1"/>
</dbReference>
<keyword evidence="1" id="KW-1133">Transmembrane helix</keyword>
<keyword evidence="1" id="KW-0472">Membrane</keyword>
<gene>
    <name evidence="2" type="ORF">SAMN05444370_10142</name>
</gene>